<dbReference type="AlphaFoldDB" id="A0A366IHV9"/>
<reference evidence="3 4" key="1">
    <citation type="submission" date="2018-06" db="EMBL/GenBank/DDBJ databases">
        <title>Freshwater and sediment microbial communities from various areas in North America, analyzing microbe dynamics in response to fracking.</title>
        <authorList>
            <person name="Lamendella R."/>
        </authorList>
    </citation>
    <scope>NUCLEOTIDE SEQUENCE [LARGE SCALE GENOMIC DNA]</scope>
    <source>
        <strain evidence="3 4">3b_TX</strain>
    </source>
</reference>
<dbReference type="InterPro" id="IPR036526">
    <property type="entry name" value="C-N_Hydrolase_sf"/>
</dbReference>
<dbReference type="InterPro" id="IPR001110">
    <property type="entry name" value="UPF0012_CS"/>
</dbReference>
<organism evidence="3 4">
    <name type="scientific">Brevibacterium celere</name>
    <dbReference type="NCBI Taxonomy" id="225845"/>
    <lineage>
        <taxon>Bacteria</taxon>
        <taxon>Bacillati</taxon>
        <taxon>Actinomycetota</taxon>
        <taxon>Actinomycetes</taxon>
        <taxon>Micrococcales</taxon>
        <taxon>Brevibacteriaceae</taxon>
        <taxon>Brevibacterium</taxon>
    </lineage>
</organism>
<dbReference type="PROSITE" id="PS50263">
    <property type="entry name" value="CN_HYDROLASE"/>
    <property type="match status" value="1"/>
</dbReference>
<accession>A0A366IHV9</accession>
<evidence type="ECO:0000259" key="2">
    <source>
        <dbReference type="PROSITE" id="PS50263"/>
    </source>
</evidence>
<dbReference type="InterPro" id="IPR003010">
    <property type="entry name" value="C-N_Hydrolase"/>
</dbReference>
<proteinExistence type="inferred from homology"/>
<keyword evidence="3" id="KW-0378">Hydrolase</keyword>
<dbReference type="CDD" id="cd07581">
    <property type="entry name" value="nitrilase_3"/>
    <property type="match status" value="1"/>
</dbReference>
<evidence type="ECO:0000313" key="3">
    <source>
        <dbReference type="EMBL" id="RBP70249.1"/>
    </source>
</evidence>
<dbReference type="PANTHER" id="PTHR23088:SF27">
    <property type="entry name" value="DEAMINATED GLUTATHIONE AMIDASE"/>
    <property type="match status" value="1"/>
</dbReference>
<dbReference type="Gene3D" id="3.60.110.10">
    <property type="entry name" value="Carbon-nitrogen hydrolase"/>
    <property type="match status" value="1"/>
</dbReference>
<name>A0A366IHV9_9MICO</name>
<dbReference type="Proteomes" id="UP000253509">
    <property type="component" value="Unassembled WGS sequence"/>
</dbReference>
<evidence type="ECO:0000313" key="4">
    <source>
        <dbReference type="Proteomes" id="UP000253509"/>
    </source>
</evidence>
<dbReference type="PANTHER" id="PTHR23088">
    <property type="entry name" value="NITRILASE-RELATED"/>
    <property type="match status" value="1"/>
</dbReference>
<dbReference type="PROSITE" id="PS01227">
    <property type="entry name" value="UPF0012"/>
    <property type="match status" value="1"/>
</dbReference>
<feature type="domain" description="CN hydrolase" evidence="2">
    <location>
        <begin position="1"/>
        <end position="250"/>
    </location>
</feature>
<comment type="caution">
    <text evidence="3">The sequence shown here is derived from an EMBL/GenBank/DDBJ whole genome shotgun (WGS) entry which is preliminary data.</text>
</comment>
<dbReference type="GO" id="GO:0016787">
    <property type="term" value="F:hydrolase activity"/>
    <property type="evidence" value="ECO:0007669"/>
    <property type="project" value="UniProtKB-KW"/>
</dbReference>
<dbReference type="SUPFAM" id="SSF56317">
    <property type="entry name" value="Carbon-nitrogen hydrolase"/>
    <property type="match status" value="1"/>
</dbReference>
<keyword evidence="4" id="KW-1185">Reference proteome</keyword>
<gene>
    <name evidence="3" type="ORF">DFO65_10920</name>
</gene>
<dbReference type="RefSeq" id="WP_113904824.1">
    <property type="nucleotide sequence ID" value="NZ_QNSB01000009.1"/>
</dbReference>
<dbReference type="Pfam" id="PF00795">
    <property type="entry name" value="CN_hydrolase"/>
    <property type="match status" value="1"/>
</dbReference>
<dbReference type="EMBL" id="QNSB01000009">
    <property type="protein sequence ID" value="RBP70249.1"/>
    <property type="molecule type" value="Genomic_DNA"/>
</dbReference>
<sequence length="276" mass="29087">MRIAIAQMNSTPDAAENLRQVEAMTKEAAREGASLVIFPEATHVPFGTDLRRAAEELDGPWATALTEIALGSSVTVVAGMFRPGHGTKVVNTLIATGLDPNGDRVFAHYDKIHLYDAFGHRESSDVTAGEEVRTFGFGTLRVGLAVCYDIRFPALFTTQARAGADLIVVSASWGSGPGKAEQWKLLGRARALDSTTYIAACGQADPETTGVPAVAGSPTGIGHSFIAGPDGSVLNECGTGTELAYATIDPDLLSRTRSKLPVLDNSRLEGETRVSV</sequence>
<comment type="similarity">
    <text evidence="1">Belongs to the carbon-nitrogen hydrolase superfamily. NIT1/NIT2 family.</text>
</comment>
<evidence type="ECO:0000256" key="1">
    <source>
        <dbReference type="ARBA" id="ARBA00010613"/>
    </source>
</evidence>
<protein>
    <submittedName>
        <fullName evidence="3">Putative amidohydrolase</fullName>
    </submittedName>
</protein>